<dbReference type="PANTHER" id="PTHR24342:SF21">
    <property type="entry name" value="TRIO RHO GUANINE NUCLEOTIDE EXCHANGE FACTOR"/>
    <property type="match status" value="1"/>
</dbReference>
<evidence type="ECO:0000313" key="9">
    <source>
        <dbReference type="Proteomes" id="UP000264800"/>
    </source>
</evidence>
<keyword evidence="1" id="KW-0723">Serine/threonine-protein kinase</keyword>
<dbReference type="PANTHER" id="PTHR24342">
    <property type="entry name" value="SERINE/THREONINE-PROTEIN KINASE 17"/>
    <property type="match status" value="1"/>
</dbReference>
<dbReference type="PROSITE" id="PS50011">
    <property type="entry name" value="PROTEIN_KINASE_DOM"/>
    <property type="match status" value="1"/>
</dbReference>
<feature type="compositionally biased region" description="Low complexity" evidence="6">
    <location>
        <begin position="23"/>
        <end position="32"/>
    </location>
</feature>
<dbReference type="Gene3D" id="1.10.510.10">
    <property type="entry name" value="Transferase(Phosphotransferase) domain 1"/>
    <property type="match status" value="1"/>
</dbReference>
<evidence type="ECO:0000256" key="3">
    <source>
        <dbReference type="ARBA" id="ARBA00022741"/>
    </source>
</evidence>
<feature type="domain" description="Protein kinase" evidence="7">
    <location>
        <begin position="19"/>
        <end position="270"/>
    </location>
</feature>
<accession>A0A3Q3BNH6</accession>
<dbReference type="AlphaFoldDB" id="A0A3Q3BNH6"/>
<name>A0A3Q3BNH6_KRYMA</name>
<dbReference type="InterPro" id="IPR011009">
    <property type="entry name" value="Kinase-like_dom_sf"/>
</dbReference>
<keyword evidence="3" id="KW-0547">Nucleotide-binding</keyword>
<evidence type="ECO:0000313" key="8">
    <source>
        <dbReference type="Ensembl" id="ENSKMAP00000027324.1"/>
    </source>
</evidence>
<evidence type="ECO:0000256" key="2">
    <source>
        <dbReference type="ARBA" id="ARBA00022679"/>
    </source>
</evidence>
<evidence type="ECO:0000256" key="1">
    <source>
        <dbReference type="ARBA" id="ARBA00022527"/>
    </source>
</evidence>
<dbReference type="GO" id="GO:0005524">
    <property type="term" value="F:ATP binding"/>
    <property type="evidence" value="ECO:0007669"/>
    <property type="project" value="UniProtKB-KW"/>
</dbReference>
<proteinExistence type="predicted"/>
<sequence>HFQTGSRGVRREPEATKSRSPSDDSGSSEFSSQKLSRSKRTIAAKHVNKKLLRREQVLQEIRLLQTLDHPNLVKLLDTYETANSYVLVLEMADQGRFLDYIVSWGNLTEEKVALYLRDILEALRYLHRWQIAHLDVKPENIVVEHVSSQPVIKLTDFGDAAQLNPHSSYIHPLLGSPEFCAPELVLGQPASLMSDLWSLGVVTYVLLSGASPFLDESLEETCLNICHLDFSFPEDYFQGVSPAARDFVCLLLRGEPERRRGSRQQGPPVLQGQKETNHHKQVFRRDIKVTFCAIVCFSSSALLSSNG</sequence>
<keyword evidence="5" id="KW-0067">ATP-binding</keyword>
<dbReference type="Pfam" id="PF00069">
    <property type="entry name" value="Pkinase"/>
    <property type="match status" value="1"/>
</dbReference>
<dbReference type="SUPFAM" id="SSF56112">
    <property type="entry name" value="Protein kinase-like (PK-like)"/>
    <property type="match status" value="1"/>
</dbReference>
<protein>
    <recommendedName>
        <fullName evidence="7">Protein kinase domain-containing protein</fullName>
    </recommendedName>
</protein>
<feature type="compositionally biased region" description="Basic and acidic residues" evidence="6">
    <location>
        <begin position="9"/>
        <end position="22"/>
    </location>
</feature>
<dbReference type="PROSITE" id="PS00108">
    <property type="entry name" value="PROTEIN_KINASE_ST"/>
    <property type="match status" value="1"/>
</dbReference>
<dbReference type="GO" id="GO:0035556">
    <property type="term" value="P:intracellular signal transduction"/>
    <property type="evidence" value="ECO:0007669"/>
    <property type="project" value="TreeGrafter"/>
</dbReference>
<dbReference type="Ensembl" id="ENSKMAT00000027666.1">
    <property type="protein sequence ID" value="ENSKMAP00000027324.1"/>
    <property type="gene ID" value="ENSKMAG00000020257.1"/>
</dbReference>
<dbReference type="GO" id="GO:0004674">
    <property type="term" value="F:protein serine/threonine kinase activity"/>
    <property type="evidence" value="ECO:0007669"/>
    <property type="project" value="UniProtKB-KW"/>
</dbReference>
<organism evidence="8 9">
    <name type="scientific">Kryptolebias marmoratus</name>
    <name type="common">Mangrove killifish</name>
    <name type="synonym">Rivulus marmoratus</name>
    <dbReference type="NCBI Taxonomy" id="37003"/>
    <lineage>
        <taxon>Eukaryota</taxon>
        <taxon>Metazoa</taxon>
        <taxon>Chordata</taxon>
        <taxon>Craniata</taxon>
        <taxon>Vertebrata</taxon>
        <taxon>Euteleostomi</taxon>
        <taxon>Actinopterygii</taxon>
        <taxon>Neopterygii</taxon>
        <taxon>Teleostei</taxon>
        <taxon>Neoteleostei</taxon>
        <taxon>Acanthomorphata</taxon>
        <taxon>Ovalentaria</taxon>
        <taxon>Atherinomorphae</taxon>
        <taxon>Cyprinodontiformes</taxon>
        <taxon>Rivulidae</taxon>
        <taxon>Kryptolebias</taxon>
    </lineage>
</organism>
<reference evidence="8" key="2">
    <citation type="submission" date="2025-09" db="UniProtKB">
        <authorList>
            <consortium name="Ensembl"/>
        </authorList>
    </citation>
    <scope>IDENTIFICATION</scope>
</reference>
<keyword evidence="4" id="KW-0418">Kinase</keyword>
<feature type="region of interest" description="Disordered" evidence="6">
    <location>
        <begin position="258"/>
        <end position="277"/>
    </location>
</feature>
<dbReference type="GeneTree" id="ENSGT00940000166969"/>
<dbReference type="InterPro" id="IPR008271">
    <property type="entry name" value="Ser/Thr_kinase_AS"/>
</dbReference>
<keyword evidence="2" id="KW-0808">Transferase</keyword>
<dbReference type="SMART" id="SM00220">
    <property type="entry name" value="S_TKc"/>
    <property type="match status" value="1"/>
</dbReference>
<dbReference type="Proteomes" id="UP000264800">
    <property type="component" value="Unplaced"/>
</dbReference>
<evidence type="ECO:0000256" key="4">
    <source>
        <dbReference type="ARBA" id="ARBA00022777"/>
    </source>
</evidence>
<dbReference type="GO" id="GO:0043065">
    <property type="term" value="P:positive regulation of apoptotic process"/>
    <property type="evidence" value="ECO:0007669"/>
    <property type="project" value="TreeGrafter"/>
</dbReference>
<evidence type="ECO:0000259" key="7">
    <source>
        <dbReference type="PROSITE" id="PS50011"/>
    </source>
</evidence>
<evidence type="ECO:0000256" key="5">
    <source>
        <dbReference type="ARBA" id="ARBA00022840"/>
    </source>
</evidence>
<dbReference type="InterPro" id="IPR000719">
    <property type="entry name" value="Prot_kinase_dom"/>
</dbReference>
<evidence type="ECO:0000256" key="6">
    <source>
        <dbReference type="SAM" id="MobiDB-lite"/>
    </source>
</evidence>
<feature type="region of interest" description="Disordered" evidence="6">
    <location>
        <begin position="1"/>
        <end position="37"/>
    </location>
</feature>
<reference evidence="8" key="1">
    <citation type="submission" date="2025-08" db="UniProtKB">
        <authorList>
            <consortium name="Ensembl"/>
        </authorList>
    </citation>
    <scope>IDENTIFICATION</scope>
</reference>
<keyword evidence="9" id="KW-1185">Reference proteome</keyword>
<dbReference type="GO" id="GO:0005634">
    <property type="term" value="C:nucleus"/>
    <property type="evidence" value="ECO:0007669"/>
    <property type="project" value="TreeGrafter"/>
</dbReference>